<comment type="caution">
    <text evidence="3">The sequence shown here is derived from an EMBL/GenBank/DDBJ whole genome shotgun (WGS) entry which is preliminary data.</text>
</comment>
<reference evidence="4" key="1">
    <citation type="journal article" date="2019" name="Int. J. Syst. Evol. Microbiol.">
        <title>The Global Catalogue of Microorganisms (GCM) 10K type strain sequencing project: providing services to taxonomists for standard genome sequencing and annotation.</title>
        <authorList>
            <consortium name="The Broad Institute Genomics Platform"/>
            <consortium name="The Broad Institute Genome Sequencing Center for Infectious Disease"/>
            <person name="Wu L."/>
            <person name="Ma J."/>
        </authorList>
    </citation>
    <scope>NUCLEOTIDE SEQUENCE [LARGE SCALE GENOMIC DNA]</scope>
    <source>
        <strain evidence="4">CCM 8604</strain>
    </source>
</reference>
<dbReference type="InterPro" id="IPR050300">
    <property type="entry name" value="GDXG_lipolytic_enzyme"/>
</dbReference>
<gene>
    <name evidence="3" type="ORF">ACFQY8_03585</name>
</gene>
<evidence type="ECO:0000256" key="1">
    <source>
        <dbReference type="ARBA" id="ARBA00022801"/>
    </source>
</evidence>
<keyword evidence="4" id="KW-1185">Reference proteome</keyword>
<evidence type="ECO:0000313" key="4">
    <source>
        <dbReference type="Proteomes" id="UP001597036"/>
    </source>
</evidence>
<dbReference type="InterPro" id="IPR029058">
    <property type="entry name" value="AB_hydrolase_fold"/>
</dbReference>
<feature type="domain" description="BD-FAE-like" evidence="2">
    <location>
        <begin position="49"/>
        <end position="270"/>
    </location>
</feature>
<dbReference type="SUPFAM" id="SSF53474">
    <property type="entry name" value="alpha/beta-Hydrolases"/>
    <property type="match status" value="1"/>
</dbReference>
<dbReference type="EMBL" id="JBHTHQ010000021">
    <property type="protein sequence ID" value="MFD0704828.1"/>
    <property type="molecule type" value="Genomic_DNA"/>
</dbReference>
<dbReference type="RefSeq" id="WP_377938541.1">
    <property type="nucleotide sequence ID" value="NZ_JBHTHQ010000021.1"/>
</dbReference>
<name>A0ABW2Y3J3_9BIFI</name>
<evidence type="ECO:0000313" key="3">
    <source>
        <dbReference type="EMBL" id="MFD0704828.1"/>
    </source>
</evidence>
<proteinExistence type="predicted"/>
<dbReference type="PANTHER" id="PTHR48081">
    <property type="entry name" value="AB HYDROLASE SUPERFAMILY PROTEIN C4A8.06C"/>
    <property type="match status" value="1"/>
</dbReference>
<dbReference type="Gene3D" id="3.40.50.1820">
    <property type="entry name" value="alpha/beta hydrolase"/>
    <property type="match status" value="1"/>
</dbReference>
<keyword evidence="1" id="KW-0378">Hydrolase</keyword>
<sequence length="313" mass="35016">MDLRDTYLPHSDSANERVIDSVLASDTFDGEFAICDSVRYKDDVPQAVMDIIAPMRAERFDEKYPLVVFVQGSGWTTPHRLYAFGRLLNLSARGYVVATISHRDSLQGENPFPAYLEDVKSAIRFLKLHASRYHIDSKRVGIWGTSSGANAALLVAMTAGDKRYDDGTNSGINDAVDYVVSCFAPSDIYGILSGEERNPSPDIVGCEKPIVGMSQTQSWDNTDEIIRQRAWDMSPVRIVSHQKKYPPLLLLHGDADEIVNIDETLKLYHLLRDTGSDVRCIKVRGGEHEGNFWSSAVDNVIYDFIDDHADKQL</sequence>
<dbReference type="Pfam" id="PF20434">
    <property type="entry name" value="BD-FAE"/>
    <property type="match status" value="1"/>
</dbReference>
<dbReference type="PANTHER" id="PTHR48081:SF13">
    <property type="entry name" value="ALPHA_BETA HYDROLASE"/>
    <property type="match status" value="1"/>
</dbReference>
<dbReference type="Proteomes" id="UP001597036">
    <property type="component" value="Unassembled WGS sequence"/>
</dbReference>
<evidence type="ECO:0000259" key="2">
    <source>
        <dbReference type="Pfam" id="PF20434"/>
    </source>
</evidence>
<organism evidence="3 4">
    <name type="scientific">Alloscardovia venturai</name>
    <dbReference type="NCBI Taxonomy" id="1769421"/>
    <lineage>
        <taxon>Bacteria</taxon>
        <taxon>Bacillati</taxon>
        <taxon>Actinomycetota</taxon>
        <taxon>Actinomycetes</taxon>
        <taxon>Bifidobacteriales</taxon>
        <taxon>Bifidobacteriaceae</taxon>
        <taxon>Alloscardovia</taxon>
    </lineage>
</organism>
<protein>
    <submittedName>
        <fullName evidence="3">Prolyl oligopeptidase family serine peptidase</fullName>
    </submittedName>
</protein>
<accession>A0ABW2Y3J3</accession>
<dbReference type="InterPro" id="IPR049492">
    <property type="entry name" value="BD-FAE-like_dom"/>
</dbReference>